<evidence type="ECO:0000256" key="3">
    <source>
        <dbReference type="SAM" id="MobiDB-lite"/>
    </source>
</evidence>
<dbReference type="PANTHER" id="PTHR35803">
    <property type="entry name" value="GLUCAN 1,4-ALPHA-GLUCOSIDASE SUSB-RELATED"/>
    <property type="match status" value="1"/>
</dbReference>
<keyword evidence="2" id="KW-0326">Glycosidase</keyword>
<protein>
    <submittedName>
        <fullName evidence="7">Alpha-glucosidase</fullName>
    </submittedName>
</protein>
<dbReference type="EMBL" id="QJVJ01000002">
    <property type="protein sequence ID" value="PYI56425.1"/>
    <property type="molecule type" value="Genomic_DNA"/>
</dbReference>
<dbReference type="Pfam" id="PF14509">
    <property type="entry name" value="GH97_C"/>
    <property type="match status" value="1"/>
</dbReference>
<feature type="domain" description="Glycosyl-hydrolase 97 C-terminal oligomerisation" evidence="6">
    <location>
        <begin position="547"/>
        <end position="641"/>
    </location>
</feature>
<dbReference type="InterPro" id="IPR017853">
    <property type="entry name" value="GH"/>
</dbReference>
<dbReference type="Gene3D" id="3.20.20.70">
    <property type="entry name" value="Aldolase class I"/>
    <property type="match status" value="1"/>
</dbReference>
<evidence type="ECO:0000259" key="6">
    <source>
        <dbReference type="Pfam" id="PF14509"/>
    </source>
</evidence>
<feature type="domain" description="Glycosyl-hydrolase 97 catalytic" evidence="4">
    <location>
        <begin position="321"/>
        <end position="458"/>
    </location>
</feature>
<dbReference type="GO" id="GO:0016798">
    <property type="term" value="F:hydrolase activity, acting on glycosyl bonds"/>
    <property type="evidence" value="ECO:0007669"/>
    <property type="project" value="UniProtKB-KW"/>
</dbReference>
<proteinExistence type="predicted"/>
<evidence type="ECO:0000259" key="4">
    <source>
        <dbReference type="Pfam" id="PF10566"/>
    </source>
</evidence>
<feature type="region of interest" description="Disordered" evidence="3">
    <location>
        <begin position="15"/>
        <end position="36"/>
    </location>
</feature>
<organism evidence="7 8">
    <name type="scientific">Paenibacillus flagellatus</name>
    <dbReference type="NCBI Taxonomy" id="2211139"/>
    <lineage>
        <taxon>Bacteria</taxon>
        <taxon>Bacillati</taxon>
        <taxon>Bacillota</taxon>
        <taxon>Bacilli</taxon>
        <taxon>Bacillales</taxon>
        <taxon>Paenibacillaceae</taxon>
        <taxon>Paenibacillus</taxon>
    </lineage>
</organism>
<dbReference type="InterPro" id="IPR013780">
    <property type="entry name" value="Glyco_hydro_b"/>
</dbReference>
<dbReference type="InterPro" id="IPR052720">
    <property type="entry name" value="Glycosyl_hydrolase_97"/>
</dbReference>
<evidence type="ECO:0000256" key="1">
    <source>
        <dbReference type="ARBA" id="ARBA00022801"/>
    </source>
</evidence>
<name>A0A2V5KA17_9BACL</name>
<dbReference type="GO" id="GO:0030246">
    <property type="term" value="F:carbohydrate binding"/>
    <property type="evidence" value="ECO:0007669"/>
    <property type="project" value="InterPro"/>
</dbReference>
<dbReference type="Pfam" id="PF14508">
    <property type="entry name" value="GH97_N"/>
    <property type="match status" value="1"/>
</dbReference>
<evidence type="ECO:0000313" key="8">
    <source>
        <dbReference type="Proteomes" id="UP000247476"/>
    </source>
</evidence>
<dbReference type="Pfam" id="PF10566">
    <property type="entry name" value="Glyco_hydro_97"/>
    <property type="match status" value="1"/>
</dbReference>
<dbReference type="InterPro" id="IPR019563">
    <property type="entry name" value="GH97_catalytic"/>
</dbReference>
<dbReference type="PANTHER" id="PTHR35803:SF2">
    <property type="entry name" value="RETAINING ALPHA-GALACTOSIDASE"/>
    <property type="match status" value="1"/>
</dbReference>
<dbReference type="Gene3D" id="2.70.98.10">
    <property type="match status" value="1"/>
</dbReference>
<dbReference type="SUPFAM" id="SSF51445">
    <property type="entry name" value="(Trans)glycosidases"/>
    <property type="match status" value="1"/>
</dbReference>
<feature type="domain" description="Glycosyl-hydrolase 97 N-terminal" evidence="5">
    <location>
        <begin position="42"/>
        <end position="293"/>
    </location>
</feature>
<dbReference type="InterPro" id="IPR029483">
    <property type="entry name" value="GH97_C"/>
</dbReference>
<evidence type="ECO:0000259" key="5">
    <source>
        <dbReference type="Pfam" id="PF14508"/>
    </source>
</evidence>
<gene>
    <name evidence="7" type="ORF">DLM86_05465</name>
</gene>
<dbReference type="Gene3D" id="2.60.40.1180">
    <property type="entry name" value="Golgi alpha-mannosidase II"/>
    <property type="match status" value="1"/>
</dbReference>
<comment type="caution">
    <text evidence="7">The sequence shown here is derived from an EMBL/GenBank/DDBJ whole genome shotgun (WGS) entry which is preliminary data.</text>
</comment>
<evidence type="ECO:0000256" key="2">
    <source>
        <dbReference type="ARBA" id="ARBA00023295"/>
    </source>
</evidence>
<reference evidence="7 8" key="1">
    <citation type="submission" date="2018-05" db="EMBL/GenBank/DDBJ databases">
        <title>Paenibacillus flagellatus sp. nov., isolated from selenium mineral soil.</title>
        <authorList>
            <person name="Dai X."/>
        </authorList>
    </citation>
    <scope>NUCLEOTIDE SEQUENCE [LARGE SCALE GENOMIC DNA]</scope>
    <source>
        <strain evidence="7 8">DXL2</strain>
    </source>
</reference>
<dbReference type="Proteomes" id="UP000247476">
    <property type="component" value="Unassembled WGS sequence"/>
</dbReference>
<evidence type="ECO:0000313" key="7">
    <source>
        <dbReference type="EMBL" id="PYI56425.1"/>
    </source>
</evidence>
<sequence>MEKKTTCFSITLGRPSPFSFRNEEEERGTSMASETTTGAIELRSPGGTVAARIGLDSGGRLYYEVTSGGRTVIEPSEMGMTVDGSDLGDGVRFEGEERGTIDETYPARGVHRTAVNRCSVLTARLTHRASGIGYSVEARAFDDGFAYRYVVPGDGERVVGGERSSWTIPAGCGVWLFERNSSWKLKSYAGEWVRADAEELPTFSGQGPVQGTPIVLELPGGRGYAALLEAALYNYSGMRLEAVGGRKLRANFTEGEAGFAVEGTIVTPWRATIVAADLNGLVNSDLLTNLNPPPSPELFAEPSYIRPGRSVWRWWSQGTGTPEQEREYVDFAATLGFEYTTVDEGWEKWPDPWGDLRALAGYAASRGVGVFVWKRSKEVDDPADGYGKLRTFLDEVKAAGACGVKIDFIDNESKAAIDFEIGALRLAAERRLMVNFHGISKPTGESRTYPNEITREGIRGLELNKMAEGPIPAFHNAALPFTRFVAGHGDYTPVGYSNPGPTTFAHQLATAVAFTSPMQVIAENPAVLLDDGRVRPALDVLLALPSVWDETRVLEPSAIAELAVLARRSGDRWFVGALNGTEKPRAIDRLDLGFLGAGAYRAVLLTSPEPAAFAREERTYRDGERTLAVKMGPADGFVAMFVPSDEQ</sequence>
<dbReference type="InterPro" id="IPR014718">
    <property type="entry name" value="GH-type_carb-bd"/>
</dbReference>
<dbReference type="InterPro" id="IPR029486">
    <property type="entry name" value="GH97_N"/>
</dbReference>
<keyword evidence="8" id="KW-1185">Reference proteome</keyword>
<accession>A0A2V5KA17</accession>
<dbReference type="AlphaFoldDB" id="A0A2V5KA17"/>
<keyword evidence="1" id="KW-0378">Hydrolase</keyword>
<dbReference type="InterPro" id="IPR013785">
    <property type="entry name" value="Aldolase_TIM"/>
</dbReference>